<proteinExistence type="predicted"/>
<protein>
    <submittedName>
        <fullName evidence="1">Uncharacterized protein</fullName>
    </submittedName>
</protein>
<dbReference type="AlphaFoldDB" id="A0AAQ3PNZ0"/>
<dbReference type="EMBL" id="CP144746">
    <property type="protein sequence ID" value="WVZ55557.1"/>
    <property type="molecule type" value="Genomic_DNA"/>
</dbReference>
<reference evidence="1 2" key="1">
    <citation type="submission" date="2024-02" db="EMBL/GenBank/DDBJ databases">
        <title>High-quality chromosome-scale genome assembly of Pensacola bahiagrass (Paspalum notatum Flugge var. saurae).</title>
        <authorList>
            <person name="Vega J.M."/>
            <person name="Podio M."/>
            <person name="Orjuela J."/>
            <person name="Siena L.A."/>
            <person name="Pessino S.C."/>
            <person name="Combes M.C."/>
            <person name="Mariac C."/>
            <person name="Albertini E."/>
            <person name="Pupilli F."/>
            <person name="Ortiz J.P.A."/>
            <person name="Leblanc O."/>
        </authorList>
    </citation>
    <scope>NUCLEOTIDE SEQUENCE [LARGE SCALE GENOMIC DNA]</scope>
    <source>
        <strain evidence="1">R1</strain>
        <tissue evidence="1">Leaf</tissue>
    </source>
</reference>
<evidence type="ECO:0000313" key="1">
    <source>
        <dbReference type="EMBL" id="WVZ55557.1"/>
    </source>
</evidence>
<name>A0AAQ3PNZ0_PASNO</name>
<keyword evidence="2" id="KW-1185">Reference proteome</keyword>
<accession>A0AAQ3PNZ0</accession>
<sequence length="123" mass="14104">MLIKRKLPSLDMAATSVQLRGKMNRSLCHVLYCIYCFFHYIRQNNDHKVHHMSRYPSKASVDMPRSGDERSGLLLLRVSHSIELHRSRAMAPNDGQIHESDQCVECAQDRDNNIVVLSSYCSA</sequence>
<evidence type="ECO:0000313" key="2">
    <source>
        <dbReference type="Proteomes" id="UP001341281"/>
    </source>
</evidence>
<organism evidence="1 2">
    <name type="scientific">Paspalum notatum var. saurae</name>
    <dbReference type="NCBI Taxonomy" id="547442"/>
    <lineage>
        <taxon>Eukaryota</taxon>
        <taxon>Viridiplantae</taxon>
        <taxon>Streptophyta</taxon>
        <taxon>Embryophyta</taxon>
        <taxon>Tracheophyta</taxon>
        <taxon>Spermatophyta</taxon>
        <taxon>Magnoliopsida</taxon>
        <taxon>Liliopsida</taxon>
        <taxon>Poales</taxon>
        <taxon>Poaceae</taxon>
        <taxon>PACMAD clade</taxon>
        <taxon>Panicoideae</taxon>
        <taxon>Andropogonodae</taxon>
        <taxon>Paspaleae</taxon>
        <taxon>Paspalinae</taxon>
        <taxon>Paspalum</taxon>
    </lineage>
</organism>
<gene>
    <name evidence="1" type="ORF">U9M48_006199</name>
</gene>
<dbReference type="Proteomes" id="UP001341281">
    <property type="component" value="Chromosome 02"/>
</dbReference>